<dbReference type="SMART" id="SM00389">
    <property type="entry name" value="HOX"/>
    <property type="match status" value="1"/>
</dbReference>
<feature type="compositionally biased region" description="Acidic residues" evidence="5">
    <location>
        <begin position="323"/>
        <end position="342"/>
    </location>
</feature>
<feature type="region of interest" description="Disordered" evidence="5">
    <location>
        <begin position="176"/>
        <end position="197"/>
    </location>
</feature>
<feature type="region of interest" description="Disordered" evidence="5">
    <location>
        <begin position="459"/>
        <end position="485"/>
    </location>
</feature>
<dbReference type="Proteomes" id="UP001146793">
    <property type="component" value="Unassembled WGS sequence"/>
</dbReference>
<accession>A0AAV8A4F4</accession>
<keyword evidence="1 4" id="KW-0238">DNA-binding</keyword>
<evidence type="ECO:0000256" key="4">
    <source>
        <dbReference type="PROSITE-ProRule" id="PRU00108"/>
    </source>
</evidence>
<dbReference type="InterPro" id="IPR001356">
    <property type="entry name" value="HD"/>
</dbReference>
<feature type="region of interest" description="Disordered" evidence="5">
    <location>
        <begin position="280"/>
        <end position="416"/>
    </location>
</feature>
<keyword evidence="3 4" id="KW-0539">Nucleus</keyword>
<keyword evidence="2 4" id="KW-0371">Homeobox</keyword>
<evidence type="ECO:0000256" key="5">
    <source>
        <dbReference type="SAM" id="MobiDB-lite"/>
    </source>
</evidence>
<dbReference type="PROSITE" id="PS00027">
    <property type="entry name" value="HOMEOBOX_1"/>
    <property type="match status" value="1"/>
</dbReference>
<proteinExistence type="predicted"/>
<dbReference type="InterPro" id="IPR009057">
    <property type="entry name" value="Homeodomain-like_sf"/>
</dbReference>
<dbReference type="Gene3D" id="1.10.10.60">
    <property type="entry name" value="Homeodomain-like"/>
    <property type="match status" value="1"/>
</dbReference>
<comment type="subcellular location">
    <subcellularLocation>
        <location evidence="4">Nucleus</location>
    </subcellularLocation>
</comment>
<evidence type="ECO:0000259" key="6">
    <source>
        <dbReference type="PROSITE" id="PS50071"/>
    </source>
</evidence>
<evidence type="ECO:0000256" key="1">
    <source>
        <dbReference type="ARBA" id="ARBA00023125"/>
    </source>
</evidence>
<dbReference type="InterPro" id="IPR008422">
    <property type="entry name" value="KN_HD"/>
</dbReference>
<protein>
    <submittedName>
        <fullName evidence="7">Homeobox protein homothorax</fullName>
    </submittedName>
</protein>
<dbReference type="CDD" id="cd00086">
    <property type="entry name" value="homeodomain"/>
    <property type="match status" value="1"/>
</dbReference>
<name>A0AAV8A4F4_9EUKA</name>
<evidence type="ECO:0000256" key="2">
    <source>
        <dbReference type="ARBA" id="ARBA00023155"/>
    </source>
</evidence>
<feature type="compositionally biased region" description="Basic residues" evidence="5">
    <location>
        <begin position="476"/>
        <end position="485"/>
    </location>
</feature>
<organism evidence="7 8">
    <name type="scientific">Anaeramoeba flamelloides</name>
    <dbReference type="NCBI Taxonomy" id="1746091"/>
    <lineage>
        <taxon>Eukaryota</taxon>
        <taxon>Metamonada</taxon>
        <taxon>Anaeramoebidae</taxon>
        <taxon>Anaeramoeba</taxon>
    </lineage>
</organism>
<dbReference type="AlphaFoldDB" id="A0AAV8A4F4"/>
<sequence>MNTHSDVLLVLIKMPTNHLQYYNNYPNRRLDQSLHCNNNHQLDADNLVILFSQDIPISKMNNYFPKPQNGWDWKMNSNPSQIKKEAPNIQTNDQMQMNNQTIKFEDFTQPQQPQPLQELQTQQKQQQLLQQPQQLHQTQQSKLLKFKENDQQQMLLMGLDKPNNKNIHKNQFYKNTQQQEQEQDQDQSQDQQKTEQQTLSEKNAFMFNGNNRNGENQQATFETNPKLEKDFLQNGLEKLTPDQYFDELSIFCQNFKERINQLNLLPRFQSINERKRIQNANLKENDQPFGVNTLSEKKRKSSPEISQTKKKKKYNSNGFINNDSEDEDGNDDEFDEQTDDSDKEYHNTISIKKNKYKTKTKTKTKYKDKFKTKSSRQPKYTKKPKRTKKIQNKPKAKVKNKPRGKAKPKSRPNFSKPVVKILKEWFDCHTEHPFPTKTEKNILVEDTQLTLKQVNNWFINARRRRKPKDLDQNKNKNQKSKKANK</sequence>
<dbReference type="SUPFAM" id="SSF46689">
    <property type="entry name" value="Homeodomain-like"/>
    <property type="match status" value="1"/>
</dbReference>
<dbReference type="GO" id="GO:0003677">
    <property type="term" value="F:DNA binding"/>
    <property type="evidence" value="ECO:0007669"/>
    <property type="project" value="UniProtKB-UniRule"/>
</dbReference>
<gene>
    <name evidence="7" type="ORF">M0812_01495</name>
</gene>
<dbReference type="GO" id="GO:0000981">
    <property type="term" value="F:DNA-binding transcription factor activity, RNA polymerase II-specific"/>
    <property type="evidence" value="ECO:0007669"/>
    <property type="project" value="InterPro"/>
</dbReference>
<reference evidence="7" key="1">
    <citation type="submission" date="2022-08" db="EMBL/GenBank/DDBJ databases">
        <title>Novel sulphate-reducing endosymbionts in the free-living metamonad Anaeramoeba.</title>
        <authorList>
            <person name="Jerlstrom-Hultqvist J."/>
            <person name="Cepicka I."/>
            <person name="Gallot-Lavallee L."/>
            <person name="Salas-Leiva D."/>
            <person name="Curtis B.A."/>
            <person name="Zahonova K."/>
            <person name="Pipaliya S."/>
            <person name="Dacks J."/>
            <person name="Roger A.J."/>
        </authorList>
    </citation>
    <scope>NUCLEOTIDE SEQUENCE</scope>
    <source>
        <strain evidence="7">Busselton2</strain>
    </source>
</reference>
<feature type="DNA-binding region" description="Homeobox" evidence="4">
    <location>
        <begin position="407"/>
        <end position="469"/>
    </location>
</feature>
<dbReference type="InterPro" id="IPR050224">
    <property type="entry name" value="TALE_homeobox"/>
</dbReference>
<feature type="domain" description="Homeobox" evidence="6">
    <location>
        <begin position="405"/>
        <end position="468"/>
    </location>
</feature>
<comment type="caution">
    <text evidence="7">The sequence shown here is derived from an EMBL/GenBank/DDBJ whole genome shotgun (WGS) entry which is preliminary data.</text>
</comment>
<feature type="compositionally biased region" description="Basic residues" evidence="5">
    <location>
        <begin position="352"/>
        <end position="364"/>
    </location>
</feature>
<feature type="region of interest" description="Disordered" evidence="5">
    <location>
        <begin position="111"/>
        <end position="134"/>
    </location>
</feature>
<evidence type="ECO:0000256" key="3">
    <source>
        <dbReference type="ARBA" id="ARBA00023242"/>
    </source>
</evidence>
<dbReference type="PANTHER" id="PTHR11850">
    <property type="entry name" value="HOMEOBOX PROTEIN TRANSCRIPTION FACTORS"/>
    <property type="match status" value="1"/>
</dbReference>
<dbReference type="Pfam" id="PF05920">
    <property type="entry name" value="Homeobox_KN"/>
    <property type="match status" value="1"/>
</dbReference>
<feature type="compositionally biased region" description="Low complexity" evidence="5">
    <location>
        <begin position="188"/>
        <end position="197"/>
    </location>
</feature>
<dbReference type="GO" id="GO:0005634">
    <property type="term" value="C:nucleus"/>
    <property type="evidence" value="ECO:0007669"/>
    <property type="project" value="UniProtKB-SubCell"/>
</dbReference>
<dbReference type="EMBL" id="JANTQA010000015">
    <property type="protein sequence ID" value="KAJ3449007.1"/>
    <property type="molecule type" value="Genomic_DNA"/>
</dbReference>
<dbReference type="PROSITE" id="PS50071">
    <property type="entry name" value="HOMEOBOX_2"/>
    <property type="match status" value="1"/>
</dbReference>
<feature type="compositionally biased region" description="Basic residues" evidence="5">
    <location>
        <begin position="372"/>
        <end position="410"/>
    </location>
</feature>
<evidence type="ECO:0000313" key="8">
    <source>
        <dbReference type="Proteomes" id="UP001146793"/>
    </source>
</evidence>
<dbReference type="InterPro" id="IPR017970">
    <property type="entry name" value="Homeobox_CS"/>
</dbReference>
<evidence type="ECO:0000313" key="7">
    <source>
        <dbReference type="EMBL" id="KAJ3449007.1"/>
    </source>
</evidence>